<feature type="transmembrane region" description="Helical" evidence="1">
    <location>
        <begin position="321"/>
        <end position="339"/>
    </location>
</feature>
<accession>A0A6B8RJS5</accession>
<dbReference type="KEGG" id="ppsc:EHS13_12195"/>
<reference evidence="3" key="1">
    <citation type="submission" date="2018-11" db="EMBL/GenBank/DDBJ databases">
        <title>Complete genome sequence of Paenibacillus sp. ML311-T8.</title>
        <authorList>
            <person name="Nam Y.-D."/>
            <person name="Kang J."/>
            <person name="Chung W.-H."/>
            <person name="Park Y.S."/>
        </authorList>
    </citation>
    <scope>NUCLEOTIDE SEQUENCE [LARGE SCALE GENOMIC DNA]</scope>
    <source>
        <strain evidence="3">ML311-T8</strain>
    </source>
</reference>
<evidence type="ECO:0000256" key="1">
    <source>
        <dbReference type="SAM" id="Phobius"/>
    </source>
</evidence>
<proteinExistence type="predicted"/>
<feature type="transmembrane region" description="Helical" evidence="1">
    <location>
        <begin position="281"/>
        <end position="301"/>
    </location>
</feature>
<name>A0A6B8RJS5_9BACL</name>
<dbReference type="AlphaFoldDB" id="A0A6B8RJS5"/>
<dbReference type="RefSeq" id="WP_155700624.1">
    <property type="nucleotide sequence ID" value="NZ_CP034235.1"/>
</dbReference>
<dbReference type="OrthoDB" id="244199at2"/>
<feature type="transmembrane region" description="Helical" evidence="1">
    <location>
        <begin position="110"/>
        <end position="143"/>
    </location>
</feature>
<feature type="transmembrane region" description="Helical" evidence="1">
    <location>
        <begin position="163"/>
        <end position="188"/>
    </location>
</feature>
<organism evidence="2 3">
    <name type="scientific">Paenibacillus psychroresistens</name>
    <dbReference type="NCBI Taxonomy" id="1778678"/>
    <lineage>
        <taxon>Bacteria</taxon>
        <taxon>Bacillati</taxon>
        <taxon>Bacillota</taxon>
        <taxon>Bacilli</taxon>
        <taxon>Bacillales</taxon>
        <taxon>Paenibacillaceae</taxon>
        <taxon>Paenibacillus</taxon>
    </lineage>
</organism>
<feature type="transmembrane region" description="Helical" evidence="1">
    <location>
        <begin position="78"/>
        <end position="98"/>
    </location>
</feature>
<keyword evidence="1" id="KW-1133">Transmembrane helix</keyword>
<dbReference type="EMBL" id="CP034235">
    <property type="protein sequence ID" value="QGQ95588.1"/>
    <property type="molecule type" value="Genomic_DNA"/>
</dbReference>
<evidence type="ECO:0000313" key="2">
    <source>
        <dbReference type="EMBL" id="QGQ95588.1"/>
    </source>
</evidence>
<evidence type="ECO:0000313" key="3">
    <source>
        <dbReference type="Proteomes" id="UP000426246"/>
    </source>
</evidence>
<keyword evidence="1" id="KW-0812">Transmembrane</keyword>
<keyword evidence="1" id="KW-0472">Membrane</keyword>
<gene>
    <name evidence="2" type="ORF">EHS13_12195</name>
</gene>
<dbReference type="Proteomes" id="UP000426246">
    <property type="component" value="Chromosome"/>
</dbReference>
<keyword evidence="3" id="KW-1185">Reference proteome</keyword>
<feature type="transmembrane region" description="Helical" evidence="1">
    <location>
        <begin position="383"/>
        <end position="402"/>
    </location>
</feature>
<protein>
    <submittedName>
        <fullName evidence="2">Nucleoporin-interacting protein</fullName>
    </submittedName>
</protein>
<feature type="transmembrane region" description="Helical" evidence="1">
    <location>
        <begin position="209"/>
        <end position="226"/>
    </location>
</feature>
<sequence length="522" mass="59376">MQYKAAKIGMVLFALAILISSIYIRFAYASPFARSWDEVDFALALKRYDLLAMQPHFPGYPYFILGGMLVHSWVTDPIKALAFFNTLMTISSIIPILLLVRRYTDSWKGLLFAALLLTSPSLWLISVQPMSEGAGIAIVWWFLWSIREALGHISSKAWALLPLFLFGLLMGIRVSFFPFGLGIILLWVAQYKQSTKSTLSKWSCIVSQLIIAGGFQLIWVAGITFAEGGPVGFFKLSMAFIKGHFTDWGGGVTSSSVPLGSRIVRFFADNFFWNSLFGHSFMVGFFLLLWLVVIGIAVWGIKPIKFSQLIVEAIHKPNGQFIIGLIICLGFYTGWALFGQNIEKPRHIAPIVGPLLLLMFLLAFRMAAIIRDTQLRHNHIKKTLHAFIYLILIGLITTQLFYGTKLLQRQAEELPAVYQLNHYLSEQKEPFILYTWEETRVLQYLTAKYEHKQILTYGFFKAEAAAQTNRRVLVTDHVLKGFELQTGVSLRAHVKLLERFSSDSMFEPAYYDIDLYEWIVNS</sequence>
<feature type="transmembrane region" description="Helical" evidence="1">
    <location>
        <begin position="351"/>
        <end position="371"/>
    </location>
</feature>